<proteinExistence type="predicted"/>
<evidence type="ECO:0000313" key="1">
    <source>
        <dbReference type="EMBL" id="DAA04222.1"/>
    </source>
</evidence>
<protein>
    <submittedName>
        <fullName evidence="1">HDC14788</fullName>
    </submittedName>
</protein>
<reference evidence="1" key="1">
    <citation type="journal article" date="2003" name="Genome Biol.">
        <title>An integrated gene annotation and transcriptional profiling approach towards the full gene content of the Drosophila genome.</title>
        <authorList>
            <person name="Hild M."/>
            <person name="Beckmann B."/>
            <person name="Haas S.A."/>
            <person name="Koch B."/>
            <person name="Solovyev V."/>
            <person name="Busold C."/>
            <person name="Fellenberg K."/>
            <person name="Boutros M."/>
            <person name="Vingron M."/>
            <person name="Sauer F."/>
            <person name="Hoheisel J.D."/>
            <person name="Paro R."/>
        </authorList>
    </citation>
    <scope>NUCLEOTIDE SEQUENCE</scope>
</reference>
<gene>
    <name evidence="1" type="ORF">HDC14788</name>
</gene>
<name>Q6IJJ9_DROME</name>
<dbReference type="AlphaFoldDB" id="Q6IJJ9"/>
<organism evidence="1">
    <name type="scientific">Drosophila melanogaster</name>
    <name type="common">Fruit fly</name>
    <dbReference type="NCBI Taxonomy" id="7227"/>
    <lineage>
        <taxon>Eukaryota</taxon>
        <taxon>Metazoa</taxon>
        <taxon>Ecdysozoa</taxon>
        <taxon>Arthropoda</taxon>
        <taxon>Hexapoda</taxon>
        <taxon>Insecta</taxon>
        <taxon>Pterygota</taxon>
        <taxon>Neoptera</taxon>
        <taxon>Endopterygota</taxon>
        <taxon>Diptera</taxon>
        <taxon>Brachycera</taxon>
        <taxon>Muscomorpha</taxon>
        <taxon>Ephydroidea</taxon>
        <taxon>Drosophilidae</taxon>
        <taxon>Drosophila</taxon>
        <taxon>Sophophora</taxon>
    </lineage>
</organism>
<sequence length="207" mass="23233">MRVRAKLTMRCHAPLNNSAAEVRQEPFFNMRIGNDGDEVDRRKKDTECRPFLRKDSKYHTCTAYCILELNVWVSNWEQFPVGSAKCDNFQVQHLAVFQKFIVRYYSKTRETNKPQKVWPIRGALRDQLQSFPARGDGDGNGDGVGHGGAKVRGQSHLWPLCAGSVDKTPSRANGLSMPGSWLNSCSNKLRYKITFVRRGGAGGKGLG</sequence>
<dbReference type="EMBL" id="BK002717">
    <property type="protein sequence ID" value="DAA04222.1"/>
    <property type="molecule type" value="Genomic_DNA"/>
</dbReference>
<accession>Q6IJJ9</accession>